<keyword evidence="3 7" id="KW-0479">Metal-binding</keyword>
<keyword evidence="10" id="KW-1133">Transmembrane helix</keyword>
<dbReference type="GO" id="GO:0004497">
    <property type="term" value="F:monooxygenase activity"/>
    <property type="evidence" value="ECO:0007669"/>
    <property type="project" value="UniProtKB-KW"/>
</dbReference>
<evidence type="ECO:0000256" key="9">
    <source>
        <dbReference type="SAM" id="Coils"/>
    </source>
</evidence>
<dbReference type="PANTHER" id="PTHR24291">
    <property type="entry name" value="CYTOCHROME P450 FAMILY 4"/>
    <property type="match status" value="1"/>
</dbReference>
<dbReference type="GO" id="GO:0005506">
    <property type="term" value="F:iron ion binding"/>
    <property type="evidence" value="ECO:0007669"/>
    <property type="project" value="InterPro"/>
</dbReference>
<dbReference type="InterPro" id="IPR036396">
    <property type="entry name" value="Cyt_P450_sf"/>
</dbReference>
<feature type="transmembrane region" description="Helical" evidence="10">
    <location>
        <begin position="264"/>
        <end position="285"/>
    </location>
</feature>
<evidence type="ECO:0000256" key="7">
    <source>
        <dbReference type="PIRSR" id="PIRSR602401-1"/>
    </source>
</evidence>
<dbReference type="CDD" id="cd00302">
    <property type="entry name" value="cytochrome_P450"/>
    <property type="match status" value="1"/>
</dbReference>
<dbReference type="InterPro" id="IPR001128">
    <property type="entry name" value="Cyt_P450"/>
</dbReference>
<dbReference type="Proteomes" id="UP000663882">
    <property type="component" value="Unassembled WGS sequence"/>
</dbReference>
<protein>
    <recommendedName>
        <fullName evidence="13">Cytochrome P450</fullName>
    </recommendedName>
</protein>
<accession>A0A815N7I9</accession>
<dbReference type="AlphaFoldDB" id="A0A815N7I9"/>
<evidence type="ECO:0000256" key="1">
    <source>
        <dbReference type="ARBA" id="ARBA00010617"/>
    </source>
</evidence>
<evidence type="ECO:0000256" key="4">
    <source>
        <dbReference type="ARBA" id="ARBA00023002"/>
    </source>
</evidence>
<keyword evidence="10" id="KW-0472">Membrane</keyword>
<keyword evidence="5 7" id="KW-0408">Iron</keyword>
<evidence type="ECO:0000256" key="10">
    <source>
        <dbReference type="SAM" id="Phobius"/>
    </source>
</evidence>
<dbReference type="GO" id="GO:0016705">
    <property type="term" value="F:oxidoreductase activity, acting on paired donors, with incorporation or reduction of molecular oxygen"/>
    <property type="evidence" value="ECO:0007669"/>
    <property type="project" value="InterPro"/>
</dbReference>
<dbReference type="Gene3D" id="1.10.630.10">
    <property type="entry name" value="Cytochrome P450"/>
    <property type="match status" value="1"/>
</dbReference>
<proteinExistence type="inferred from homology"/>
<reference evidence="11" key="1">
    <citation type="submission" date="2021-02" db="EMBL/GenBank/DDBJ databases">
        <authorList>
            <person name="Nowell W R."/>
        </authorList>
    </citation>
    <scope>NUCLEOTIDE SEQUENCE</scope>
</reference>
<evidence type="ECO:0000256" key="8">
    <source>
        <dbReference type="RuleBase" id="RU000461"/>
    </source>
</evidence>
<dbReference type="EMBL" id="CAJNOO010005757">
    <property type="protein sequence ID" value="CAF1429468.1"/>
    <property type="molecule type" value="Genomic_DNA"/>
</dbReference>
<keyword evidence="9" id="KW-0175">Coiled coil</keyword>
<organism evidence="11 12">
    <name type="scientific">Rotaria sordida</name>
    <dbReference type="NCBI Taxonomy" id="392033"/>
    <lineage>
        <taxon>Eukaryota</taxon>
        <taxon>Metazoa</taxon>
        <taxon>Spiralia</taxon>
        <taxon>Gnathifera</taxon>
        <taxon>Rotifera</taxon>
        <taxon>Eurotatoria</taxon>
        <taxon>Bdelloidea</taxon>
        <taxon>Philodinida</taxon>
        <taxon>Philodinidae</taxon>
        <taxon>Rotaria</taxon>
    </lineage>
</organism>
<dbReference type="OrthoDB" id="2789670at2759"/>
<sequence>MGLIRGRYIGEALKQFQDTFGDTFQIWLGGLLHQICVCNPDDVQHVFTHRHIYEQGDLHVTQHRIVFEDALICNIGPKYKRHAAIILPLFRRGKILNNYDLIVDCTDKLLDQWRSKTDSDPNYIHLDIVDQCQNLSLAIFGFIAFDYDLQTLEESNINKKNKLTQALNDFVEIFFQAITIPNSISKFYLKHNSRYQRARITIEECLNQIMEQEQRKTQEQIVEQKRTSLIASLVTSLQQDEKNEAKKPEQEKKGLSRTEVINELLLFLVAGAETTGYVIAWFIYFMSKYPRVQAKIKAELSDNKHNRMTIEQIESLIYLDCVLREVFRFLPPAAGTTRTLTVDDRLPGSGIQLHKGDEIFISFYNLTRDTRCWKIDPTLFYPERFQGEDKDHYPYASIPFGGGHRQCIGQDLARFQLKVIIVRLMQHVTFGDGGPELNAGGYIQKMTTIPKHVGVSIIFD</sequence>
<evidence type="ECO:0008006" key="13">
    <source>
        <dbReference type="Google" id="ProtNLM"/>
    </source>
</evidence>
<comment type="cofactor">
    <cofactor evidence="7">
        <name>heme</name>
        <dbReference type="ChEBI" id="CHEBI:30413"/>
    </cofactor>
</comment>
<dbReference type="InterPro" id="IPR050196">
    <property type="entry name" value="Cytochrome_P450_Monoox"/>
</dbReference>
<dbReference type="SUPFAM" id="SSF48264">
    <property type="entry name" value="Cytochrome P450"/>
    <property type="match status" value="1"/>
</dbReference>
<dbReference type="PROSITE" id="PS00086">
    <property type="entry name" value="CYTOCHROME_P450"/>
    <property type="match status" value="1"/>
</dbReference>
<keyword evidence="10" id="KW-0812">Transmembrane</keyword>
<keyword evidence="2 7" id="KW-0349">Heme</keyword>
<dbReference type="PANTHER" id="PTHR24291:SF50">
    <property type="entry name" value="BIFUNCTIONAL ALBAFLAVENONE MONOOXYGENASE_TERPENE SYNTHASE"/>
    <property type="match status" value="1"/>
</dbReference>
<evidence type="ECO:0000313" key="12">
    <source>
        <dbReference type="Proteomes" id="UP000663882"/>
    </source>
</evidence>
<feature type="binding site" description="axial binding residue" evidence="7">
    <location>
        <position position="407"/>
    </location>
    <ligand>
        <name>heme</name>
        <dbReference type="ChEBI" id="CHEBI:30413"/>
    </ligand>
    <ligandPart>
        <name>Fe</name>
        <dbReference type="ChEBI" id="CHEBI:18248"/>
    </ligandPart>
</feature>
<feature type="coiled-coil region" evidence="9">
    <location>
        <begin position="195"/>
        <end position="227"/>
    </location>
</feature>
<keyword evidence="4 8" id="KW-0560">Oxidoreductase</keyword>
<evidence type="ECO:0000256" key="2">
    <source>
        <dbReference type="ARBA" id="ARBA00022617"/>
    </source>
</evidence>
<gene>
    <name evidence="11" type="ORF">RFH988_LOCUS35884</name>
</gene>
<dbReference type="InterPro" id="IPR002401">
    <property type="entry name" value="Cyt_P450_E_grp-I"/>
</dbReference>
<keyword evidence="6 8" id="KW-0503">Monooxygenase</keyword>
<name>A0A815N7I9_9BILA</name>
<dbReference type="PRINTS" id="PR00463">
    <property type="entry name" value="EP450I"/>
</dbReference>
<evidence type="ECO:0000256" key="6">
    <source>
        <dbReference type="ARBA" id="ARBA00023033"/>
    </source>
</evidence>
<evidence type="ECO:0000256" key="3">
    <source>
        <dbReference type="ARBA" id="ARBA00022723"/>
    </source>
</evidence>
<dbReference type="Pfam" id="PF00067">
    <property type="entry name" value="p450"/>
    <property type="match status" value="1"/>
</dbReference>
<dbReference type="InterPro" id="IPR017972">
    <property type="entry name" value="Cyt_P450_CS"/>
</dbReference>
<comment type="similarity">
    <text evidence="1 8">Belongs to the cytochrome P450 family.</text>
</comment>
<dbReference type="PRINTS" id="PR00385">
    <property type="entry name" value="P450"/>
</dbReference>
<evidence type="ECO:0000256" key="5">
    <source>
        <dbReference type="ARBA" id="ARBA00023004"/>
    </source>
</evidence>
<dbReference type="GO" id="GO:0020037">
    <property type="term" value="F:heme binding"/>
    <property type="evidence" value="ECO:0007669"/>
    <property type="project" value="InterPro"/>
</dbReference>
<comment type="caution">
    <text evidence="11">The sequence shown here is derived from an EMBL/GenBank/DDBJ whole genome shotgun (WGS) entry which is preliminary data.</text>
</comment>
<evidence type="ECO:0000313" key="11">
    <source>
        <dbReference type="EMBL" id="CAF1429468.1"/>
    </source>
</evidence>